<protein>
    <submittedName>
        <fullName evidence="1">Uncharacterized protein</fullName>
    </submittedName>
</protein>
<name>A0A419VYX5_9BACT</name>
<accession>A0A419VYX5</accession>
<comment type="caution">
    <text evidence="1">The sequence shown here is derived from an EMBL/GenBank/DDBJ whole genome shotgun (WGS) entry which is preliminary data.</text>
</comment>
<organism evidence="1 2">
    <name type="scientific">Mangrovibacterium diazotrophicum</name>
    <dbReference type="NCBI Taxonomy" id="1261403"/>
    <lineage>
        <taxon>Bacteria</taxon>
        <taxon>Pseudomonadati</taxon>
        <taxon>Bacteroidota</taxon>
        <taxon>Bacteroidia</taxon>
        <taxon>Marinilabiliales</taxon>
        <taxon>Prolixibacteraceae</taxon>
        <taxon>Mangrovibacterium</taxon>
    </lineage>
</organism>
<dbReference type="Proteomes" id="UP000283387">
    <property type="component" value="Unassembled WGS sequence"/>
</dbReference>
<proteinExistence type="predicted"/>
<dbReference type="AlphaFoldDB" id="A0A419VYX5"/>
<sequence length="61" mass="6859">MLYNTTRKNASLPKETAISPNIPAKVPDKRALTVSKIILRKINCLNYKITKAKIRVTGLHI</sequence>
<dbReference type="EMBL" id="RAPN01000002">
    <property type="protein sequence ID" value="RKD88438.1"/>
    <property type="molecule type" value="Genomic_DNA"/>
</dbReference>
<evidence type="ECO:0000313" key="2">
    <source>
        <dbReference type="Proteomes" id="UP000283387"/>
    </source>
</evidence>
<evidence type="ECO:0000313" key="1">
    <source>
        <dbReference type="EMBL" id="RKD88438.1"/>
    </source>
</evidence>
<gene>
    <name evidence="1" type="ORF">BC643_3587</name>
</gene>
<reference evidence="1 2" key="1">
    <citation type="submission" date="2018-09" db="EMBL/GenBank/DDBJ databases">
        <title>Genomic Encyclopedia of Archaeal and Bacterial Type Strains, Phase II (KMG-II): from individual species to whole genera.</title>
        <authorList>
            <person name="Goeker M."/>
        </authorList>
    </citation>
    <scope>NUCLEOTIDE SEQUENCE [LARGE SCALE GENOMIC DNA]</scope>
    <source>
        <strain evidence="1 2">DSM 27148</strain>
    </source>
</reference>
<keyword evidence="2" id="KW-1185">Reference proteome</keyword>